<evidence type="ECO:0000256" key="2">
    <source>
        <dbReference type="RuleBase" id="RU004439"/>
    </source>
</evidence>
<feature type="domain" description="Ig-like" evidence="4">
    <location>
        <begin position="189"/>
        <end position="272"/>
    </location>
</feature>
<dbReference type="FunFam" id="3.30.500.10:FF:000001">
    <property type="entry name" value="H-2 class I histocompatibility antigen, alpha chain"/>
    <property type="match status" value="1"/>
</dbReference>
<dbReference type="SMART" id="SM00407">
    <property type="entry name" value="IGc1"/>
    <property type="match status" value="1"/>
</dbReference>
<feature type="transmembrane region" description="Helical" evidence="3">
    <location>
        <begin position="278"/>
        <end position="306"/>
    </location>
</feature>
<name>A0A8C5MHE3_9ANUR</name>
<dbReference type="InterPro" id="IPR037055">
    <property type="entry name" value="MHC_I-like_Ag-recog_sf"/>
</dbReference>
<dbReference type="InterPro" id="IPR003597">
    <property type="entry name" value="Ig_C1-set"/>
</dbReference>
<dbReference type="InterPro" id="IPR007110">
    <property type="entry name" value="Ig-like_dom"/>
</dbReference>
<evidence type="ECO:0000259" key="4">
    <source>
        <dbReference type="PROSITE" id="PS50835"/>
    </source>
</evidence>
<dbReference type="InterPro" id="IPR050208">
    <property type="entry name" value="MHC_class-I_related"/>
</dbReference>
<dbReference type="PANTHER" id="PTHR16675">
    <property type="entry name" value="MHC CLASS I-RELATED"/>
    <property type="match status" value="1"/>
</dbReference>
<dbReference type="Gene3D" id="2.60.40.10">
    <property type="entry name" value="Immunoglobulins"/>
    <property type="match status" value="1"/>
</dbReference>
<dbReference type="GO" id="GO:0005615">
    <property type="term" value="C:extracellular space"/>
    <property type="evidence" value="ECO:0007669"/>
    <property type="project" value="TreeGrafter"/>
</dbReference>
<dbReference type="GO" id="GO:0006955">
    <property type="term" value="P:immune response"/>
    <property type="evidence" value="ECO:0007669"/>
    <property type="project" value="TreeGrafter"/>
</dbReference>
<dbReference type="InterPro" id="IPR001039">
    <property type="entry name" value="MHC_I_a_a1/a2"/>
</dbReference>
<keyword evidence="1" id="KW-0325">Glycoprotein</keyword>
<evidence type="ECO:0000256" key="3">
    <source>
        <dbReference type="SAM" id="Phobius"/>
    </source>
</evidence>
<keyword evidence="3" id="KW-0812">Transmembrane</keyword>
<dbReference type="OrthoDB" id="8936120at2759"/>
<accession>A0A8C5MHE3</accession>
<keyword evidence="3" id="KW-1133">Transmembrane helix</keyword>
<dbReference type="SUPFAM" id="SSF54452">
    <property type="entry name" value="MHC antigen-recognition domain"/>
    <property type="match status" value="1"/>
</dbReference>
<reference evidence="5" key="2">
    <citation type="submission" date="2025-09" db="UniProtKB">
        <authorList>
            <consortium name="Ensembl"/>
        </authorList>
    </citation>
    <scope>IDENTIFICATION</scope>
</reference>
<reference evidence="5" key="1">
    <citation type="submission" date="2025-08" db="UniProtKB">
        <authorList>
            <consortium name="Ensembl"/>
        </authorList>
    </citation>
    <scope>IDENTIFICATION</scope>
</reference>
<dbReference type="GeneTree" id="ENSGT01120000271825"/>
<dbReference type="Pfam" id="PF07654">
    <property type="entry name" value="C1-set"/>
    <property type="match status" value="1"/>
</dbReference>
<dbReference type="GO" id="GO:0009897">
    <property type="term" value="C:external side of plasma membrane"/>
    <property type="evidence" value="ECO:0007669"/>
    <property type="project" value="TreeGrafter"/>
</dbReference>
<organism evidence="5 6">
    <name type="scientific">Leptobrachium leishanense</name>
    <name type="common">Leishan spiny toad</name>
    <dbReference type="NCBI Taxonomy" id="445787"/>
    <lineage>
        <taxon>Eukaryota</taxon>
        <taxon>Metazoa</taxon>
        <taxon>Chordata</taxon>
        <taxon>Craniata</taxon>
        <taxon>Vertebrata</taxon>
        <taxon>Euteleostomi</taxon>
        <taxon>Amphibia</taxon>
        <taxon>Batrachia</taxon>
        <taxon>Anura</taxon>
        <taxon>Pelobatoidea</taxon>
        <taxon>Megophryidae</taxon>
        <taxon>Leptobrachium</taxon>
    </lineage>
</organism>
<proteinExistence type="inferred from homology"/>
<dbReference type="PROSITE" id="PS50835">
    <property type="entry name" value="IG_LIKE"/>
    <property type="match status" value="1"/>
</dbReference>
<evidence type="ECO:0000313" key="5">
    <source>
        <dbReference type="Ensembl" id="ENSLLEP00000014367.1"/>
    </source>
</evidence>
<dbReference type="PANTHER" id="PTHR16675:SF286">
    <property type="entry name" value="MHC CLASS I ANTIGEN"/>
    <property type="match status" value="1"/>
</dbReference>
<comment type="similarity">
    <text evidence="2">Belongs to the MHC class I family.</text>
</comment>
<dbReference type="SUPFAM" id="SSF48726">
    <property type="entry name" value="Immunoglobulin"/>
    <property type="match status" value="1"/>
</dbReference>
<keyword evidence="6" id="KW-1185">Reference proteome</keyword>
<dbReference type="InterPro" id="IPR013783">
    <property type="entry name" value="Ig-like_fold"/>
</dbReference>
<dbReference type="Gene3D" id="3.30.500.10">
    <property type="entry name" value="MHC class I-like antigen recognition-like"/>
    <property type="match status" value="1"/>
</dbReference>
<evidence type="ECO:0000313" key="6">
    <source>
        <dbReference type="Proteomes" id="UP000694569"/>
    </source>
</evidence>
<dbReference type="Pfam" id="PF00129">
    <property type="entry name" value="MHC_I"/>
    <property type="match status" value="1"/>
</dbReference>
<dbReference type="InterPro" id="IPR036179">
    <property type="entry name" value="Ig-like_dom_sf"/>
</dbReference>
<dbReference type="PRINTS" id="PR01638">
    <property type="entry name" value="MHCCLASSI"/>
</dbReference>
<dbReference type="InterPro" id="IPR011161">
    <property type="entry name" value="MHC_I-like_Ag-recog"/>
</dbReference>
<dbReference type="Ensembl" id="ENSLLET00000014931.1">
    <property type="protein sequence ID" value="ENSLLEP00000014367.1"/>
    <property type="gene ID" value="ENSLLEG00000009057.1"/>
</dbReference>
<keyword evidence="3" id="KW-0472">Membrane</keyword>
<sequence length="310" mass="34686">MCLSVSGHSLQYYYTAVSVPEIGLREFVSAGYVDGIEITRYSSDVGRAVPAAPWMEKVEDPEFWERETKNYEVQEKYIKLFLNMEMKRLNQTNGYRIVQVTHGCELRDNGSTKGFARLGYGGKDYLELDLANSNVTWLTNESQSIAETLNSQGWTALEQMQVYLKTGCMDRLKKYIGYSKDVLGRRVHPEVKVSDQTVNGVAKLHCQVYGFYPQDVDVNWKKNGAIVPSNATKLVLPNSDGTYQIRVSMEVPAEDRESYSCQARFEGSISVTVEGEGWSVTVTISVGTIGGAGGVFIPGIVIYCICKKRR</sequence>
<dbReference type="InterPro" id="IPR011162">
    <property type="entry name" value="MHC_I/II-like_Ag-recog"/>
</dbReference>
<dbReference type="AlphaFoldDB" id="A0A8C5MHE3"/>
<dbReference type="Proteomes" id="UP000694569">
    <property type="component" value="Unplaced"/>
</dbReference>
<protein>
    <recommendedName>
        <fullName evidence="4">Ig-like domain-containing protein</fullName>
    </recommendedName>
</protein>
<evidence type="ECO:0000256" key="1">
    <source>
        <dbReference type="ARBA" id="ARBA00023180"/>
    </source>
</evidence>